<evidence type="ECO:0000313" key="1">
    <source>
        <dbReference type="EMBL" id="AMW35361.1"/>
    </source>
</evidence>
<dbReference type="KEGG" id="hjo:AY555_09410"/>
<evidence type="ECO:0000313" key="2">
    <source>
        <dbReference type="Proteomes" id="UP000076066"/>
    </source>
</evidence>
<evidence type="ECO:0008006" key="3">
    <source>
        <dbReference type="Google" id="ProtNLM"/>
    </source>
</evidence>
<sequence length="303" mass="34190">MFQTISPCQAWRMLRLAIVVLLVALLPISGPCLAQEPMEVRTPAPENPNDPRFAWSVEVLKMALQATEQDFGPWKLVLESRVSDRTRLETELEKGGLINVALLPSCTISDKRFMRVSHVADRGLLGYRVAIIRAGEQNKFSGIKTLNDLAAFPVASGRNWHISKIFIGNDLPVTLWPDLDGLYNLLSIGRVDYLSRSVYEVMRELDHYKQTYPDLAIEQTILVRTPIAMWLYVSVGEDRLKERLEAGMDRILANGTLKTRFDALFRKDLEVLNLKSRHVIMLNDPDAHGPTLAIPTTELLTGQ</sequence>
<proteinExistence type="predicted"/>
<organism evidence="1 2">
    <name type="scientific">Haematospirillum jordaniae</name>
    <dbReference type="NCBI Taxonomy" id="1549855"/>
    <lineage>
        <taxon>Bacteria</taxon>
        <taxon>Pseudomonadati</taxon>
        <taxon>Pseudomonadota</taxon>
        <taxon>Alphaproteobacteria</taxon>
        <taxon>Rhodospirillales</taxon>
        <taxon>Novispirillaceae</taxon>
        <taxon>Haematospirillum</taxon>
    </lineage>
</organism>
<name>A0A143DF44_9PROT</name>
<gene>
    <name evidence="1" type="ORF">AY555_09410</name>
</gene>
<protein>
    <recommendedName>
        <fullName evidence="3">Solute-binding protein family 3/N-terminal domain-containing protein</fullName>
    </recommendedName>
</protein>
<dbReference type="SUPFAM" id="SSF53850">
    <property type="entry name" value="Periplasmic binding protein-like II"/>
    <property type="match status" value="1"/>
</dbReference>
<accession>A0A143DF44</accession>
<keyword evidence="2" id="KW-1185">Reference proteome</keyword>
<dbReference type="STRING" id="1549855.AY555_09410"/>
<dbReference type="EMBL" id="CP014525">
    <property type="protein sequence ID" value="AMW35361.1"/>
    <property type="molecule type" value="Genomic_DNA"/>
</dbReference>
<reference evidence="1 2" key="1">
    <citation type="submission" date="2016-02" db="EMBL/GenBank/DDBJ databases">
        <title>Complete Genome of H5569, the type strain of the newly described species Haematospirillium jordaniae.</title>
        <authorList>
            <person name="Nicholson A.C."/>
            <person name="Humrighouse B.W."/>
            <person name="Loparov V."/>
            <person name="McQuiston J.R."/>
        </authorList>
    </citation>
    <scope>NUCLEOTIDE SEQUENCE [LARGE SCALE GENOMIC DNA]</scope>
    <source>
        <strain evidence="1 2">H5569</strain>
    </source>
</reference>
<dbReference type="RefSeq" id="WP_066136022.1">
    <property type="nucleotide sequence ID" value="NZ_CP014525.1"/>
</dbReference>
<dbReference type="GeneID" id="53317369"/>
<dbReference type="AlphaFoldDB" id="A0A143DF44"/>
<dbReference type="Proteomes" id="UP000076066">
    <property type="component" value="Chromosome"/>
</dbReference>
<dbReference type="OrthoDB" id="547680at2"/>